<dbReference type="AlphaFoldDB" id="A0A6A6BBY7"/>
<dbReference type="EMBL" id="ML995486">
    <property type="protein sequence ID" value="KAF2141556.1"/>
    <property type="molecule type" value="Genomic_DNA"/>
</dbReference>
<dbReference type="Proteomes" id="UP000799438">
    <property type="component" value="Unassembled WGS sequence"/>
</dbReference>
<evidence type="ECO:0000313" key="1">
    <source>
        <dbReference type="EMBL" id="KAF2141556.1"/>
    </source>
</evidence>
<dbReference type="SUPFAM" id="SSF52047">
    <property type="entry name" value="RNI-like"/>
    <property type="match status" value="1"/>
</dbReference>
<dbReference type="RefSeq" id="XP_033397269.1">
    <property type="nucleotide sequence ID" value="XM_033540494.1"/>
</dbReference>
<dbReference type="GeneID" id="54297990"/>
<accession>A0A6A6BBY7</accession>
<evidence type="ECO:0008006" key="3">
    <source>
        <dbReference type="Google" id="ProtNLM"/>
    </source>
</evidence>
<dbReference type="OrthoDB" id="4579491at2759"/>
<organism evidence="1 2">
    <name type="scientific">Aplosporella prunicola CBS 121167</name>
    <dbReference type="NCBI Taxonomy" id="1176127"/>
    <lineage>
        <taxon>Eukaryota</taxon>
        <taxon>Fungi</taxon>
        <taxon>Dikarya</taxon>
        <taxon>Ascomycota</taxon>
        <taxon>Pezizomycotina</taxon>
        <taxon>Dothideomycetes</taxon>
        <taxon>Dothideomycetes incertae sedis</taxon>
        <taxon>Botryosphaeriales</taxon>
        <taxon>Aplosporellaceae</taxon>
        <taxon>Aplosporella</taxon>
    </lineage>
</organism>
<name>A0A6A6BBY7_9PEZI</name>
<protein>
    <recommendedName>
        <fullName evidence="3">F-box domain-containing protein</fullName>
    </recommendedName>
</protein>
<gene>
    <name evidence="1" type="ORF">K452DRAFT_287519</name>
</gene>
<dbReference type="InterPro" id="IPR032675">
    <property type="entry name" value="LRR_dom_sf"/>
</dbReference>
<reference evidence="1" key="1">
    <citation type="journal article" date="2020" name="Stud. Mycol.">
        <title>101 Dothideomycetes genomes: a test case for predicting lifestyles and emergence of pathogens.</title>
        <authorList>
            <person name="Haridas S."/>
            <person name="Albert R."/>
            <person name="Binder M."/>
            <person name="Bloem J."/>
            <person name="Labutti K."/>
            <person name="Salamov A."/>
            <person name="Andreopoulos B."/>
            <person name="Baker S."/>
            <person name="Barry K."/>
            <person name="Bills G."/>
            <person name="Bluhm B."/>
            <person name="Cannon C."/>
            <person name="Castanera R."/>
            <person name="Culley D."/>
            <person name="Daum C."/>
            <person name="Ezra D."/>
            <person name="Gonzalez J."/>
            <person name="Henrissat B."/>
            <person name="Kuo A."/>
            <person name="Liang C."/>
            <person name="Lipzen A."/>
            <person name="Lutzoni F."/>
            <person name="Magnuson J."/>
            <person name="Mondo S."/>
            <person name="Nolan M."/>
            <person name="Ohm R."/>
            <person name="Pangilinan J."/>
            <person name="Park H.-J."/>
            <person name="Ramirez L."/>
            <person name="Alfaro M."/>
            <person name="Sun H."/>
            <person name="Tritt A."/>
            <person name="Yoshinaga Y."/>
            <person name="Zwiers L.-H."/>
            <person name="Turgeon B."/>
            <person name="Goodwin S."/>
            <person name="Spatafora J."/>
            <person name="Crous P."/>
            <person name="Grigoriev I."/>
        </authorList>
    </citation>
    <scope>NUCLEOTIDE SEQUENCE</scope>
    <source>
        <strain evidence="1">CBS 121167</strain>
    </source>
</reference>
<proteinExistence type="predicted"/>
<sequence>MASITTSFRQNTIAYVDLKQPVQPQLVNEHRDAEYLKLDNVNEDADWGLVNDHFKSVKELYMDGGWDEELHDDKVPPHWPLEKITLSGACDLKACRSRWITKGLVKHLVLYYPCHLLVENLKLAELDKDEHILPEKYHGKMIKWTAAEEDPRFDWEQHMPYKPKLEILEISENDARDTIFIWASSSPHLLRRLRTLSLIAWNGCDLWYTPGEGLELVLPHLTNLETLVIGLDDIYKDAKQLAQIFDALPPNIHTLRFRGSRSLARDDADHYQKWINKFDDPAFLPKLKTLSFILDLEDRHAHEGRDIEQIEGPPVTTAEAKRATERFCQAAERRGVKVEPFFGSWTESFTLALDRTPIDPEWNSA</sequence>
<dbReference type="Gene3D" id="3.80.10.10">
    <property type="entry name" value="Ribonuclease Inhibitor"/>
    <property type="match status" value="1"/>
</dbReference>
<evidence type="ECO:0000313" key="2">
    <source>
        <dbReference type="Proteomes" id="UP000799438"/>
    </source>
</evidence>
<keyword evidence="2" id="KW-1185">Reference proteome</keyword>